<dbReference type="RefSeq" id="WP_010917217.1">
    <property type="nucleotide sequence ID" value="NC_002689.2"/>
</dbReference>
<dbReference type="SMART" id="SM00382">
    <property type="entry name" value="AAA"/>
    <property type="match status" value="1"/>
</dbReference>
<dbReference type="PANTHER" id="PTHR42939:SF1">
    <property type="entry name" value="ABC TRANSPORTER ATP-BINDING PROTEIN ALBC-RELATED"/>
    <property type="match status" value="1"/>
</dbReference>
<evidence type="ECO:0000313" key="6">
    <source>
        <dbReference type="Proteomes" id="UP000001017"/>
    </source>
</evidence>
<keyword evidence="1" id="KW-0813">Transport</keyword>
<evidence type="ECO:0000256" key="1">
    <source>
        <dbReference type="ARBA" id="ARBA00022448"/>
    </source>
</evidence>
<evidence type="ECO:0000313" key="5">
    <source>
        <dbReference type="EMBL" id="BAB60130.1"/>
    </source>
</evidence>
<dbReference type="HOGENOM" id="CLU_000604_1_2_2"/>
<dbReference type="PhylomeDB" id="Q97A22"/>
<dbReference type="Pfam" id="PF00005">
    <property type="entry name" value="ABC_tran"/>
    <property type="match status" value="1"/>
</dbReference>
<dbReference type="GO" id="GO:0005524">
    <property type="term" value="F:ATP binding"/>
    <property type="evidence" value="ECO:0007669"/>
    <property type="project" value="UniProtKB-KW"/>
</dbReference>
<proteinExistence type="predicted"/>
<dbReference type="GeneID" id="1441099"/>
<dbReference type="Gene3D" id="3.40.50.300">
    <property type="entry name" value="P-loop containing nucleotide triphosphate hydrolases"/>
    <property type="match status" value="1"/>
</dbReference>
<dbReference type="InterPro" id="IPR003439">
    <property type="entry name" value="ABC_transporter-like_ATP-bd"/>
</dbReference>
<dbReference type="eggNOG" id="arCOG00194">
    <property type="taxonomic scope" value="Archaea"/>
</dbReference>
<evidence type="ECO:0000256" key="3">
    <source>
        <dbReference type="ARBA" id="ARBA00022840"/>
    </source>
</evidence>
<evidence type="ECO:0000256" key="2">
    <source>
        <dbReference type="ARBA" id="ARBA00022741"/>
    </source>
</evidence>
<evidence type="ECO:0000259" key="4">
    <source>
        <dbReference type="PROSITE" id="PS50893"/>
    </source>
</evidence>
<dbReference type="PaxDb" id="273116-14325205"/>
<dbReference type="PANTHER" id="PTHR42939">
    <property type="entry name" value="ABC TRANSPORTER ATP-BINDING PROTEIN ALBC-RELATED"/>
    <property type="match status" value="1"/>
</dbReference>
<sequence length="295" mass="33135">MNKVSVEKISKSYGKFRALDNVSFEVEGNGCLVLLGPNGAGKTTLMKTMTNIIRPTSGNVKINDINVRENPKKALMNVGSLIEQPEFYSYITGYEALMFTCMMRGLDRKTCESEVENLARLTNSKGYLTRKTREYSRGMKQRVGLASAMIGDPNIIILDEPTFGLDPSGMKEVRDLIIKLKKEKLIILSTHLLYEAQQLADWVAIINSGKLQYYGEQEKENYIEITGNVDVKKLPNSIDSVIYAGQNRIIVKKKTGARNSEIIENLIELGNTVDTFNYYSILEDLYVNQVGMTSD</sequence>
<keyword evidence="2" id="KW-0547">Nucleotide-binding</keyword>
<protein>
    <submittedName>
        <fullName evidence="5">ABC transport system ATP-binding protein PA</fullName>
    </submittedName>
</protein>
<dbReference type="OrthoDB" id="87732at2157"/>
<dbReference type="InterPro" id="IPR003593">
    <property type="entry name" value="AAA+_ATPase"/>
</dbReference>
<dbReference type="KEGG" id="tvo:TVG1009639"/>
<feature type="domain" description="ABC transporter" evidence="4">
    <location>
        <begin position="4"/>
        <end position="233"/>
    </location>
</feature>
<organism evidence="5 6">
    <name type="scientific">Thermoplasma volcanium (strain ATCC 51530 / DSM 4299 / JCM 9571 / NBRC 15438 / GSS1)</name>
    <dbReference type="NCBI Taxonomy" id="273116"/>
    <lineage>
        <taxon>Archaea</taxon>
        <taxon>Methanobacteriati</taxon>
        <taxon>Thermoplasmatota</taxon>
        <taxon>Thermoplasmata</taxon>
        <taxon>Thermoplasmatales</taxon>
        <taxon>Thermoplasmataceae</taxon>
        <taxon>Thermoplasma</taxon>
    </lineage>
</organism>
<reference evidence="5 6" key="1">
    <citation type="journal article" date="1999" name="Proc. Jpn. Acad.">
        <title>Determination of the complete genomic DNA sequence of Thermoplasma volvanium GSS1.</title>
        <authorList>
            <person name="Kawashima T."/>
            <person name="Yamamoto Y."/>
            <person name="Aramaki H."/>
            <person name="Nunoshiba T."/>
            <person name="Kawamoto T."/>
            <person name="Watanabe K."/>
            <person name="Yamazaki M."/>
            <person name="Kanehori K."/>
            <person name="Amano N."/>
            <person name="Ohya Y."/>
            <person name="Makino K."/>
            <person name="Suzuki M."/>
        </authorList>
    </citation>
    <scope>NUCLEOTIDE SEQUENCE [LARGE SCALE GENOMIC DNA]</scope>
    <source>
        <strain evidence="6">ATCC 51530 / DSM 4299 / JCM 9571 / NBRC 15438 / GSS1</strain>
    </source>
</reference>
<dbReference type="SUPFAM" id="SSF52540">
    <property type="entry name" value="P-loop containing nucleoside triphosphate hydrolases"/>
    <property type="match status" value="1"/>
</dbReference>
<dbReference type="EMBL" id="BA000011">
    <property type="protein sequence ID" value="BAB60130.1"/>
    <property type="molecule type" value="Genomic_DNA"/>
</dbReference>
<name>Q97A22_THEVO</name>
<dbReference type="GO" id="GO:0016887">
    <property type="term" value="F:ATP hydrolysis activity"/>
    <property type="evidence" value="ECO:0007669"/>
    <property type="project" value="InterPro"/>
</dbReference>
<dbReference type="CDD" id="cd03230">
    <property type="entry name" value="ABC_DR_subfamily_A"/>
    <property type="match status" value="1"/>
</dbReference>
<dbReference type="PROSITE" id="PS50893">
    <property type="entry name" value="ABC_TRANSPORTER_2"/>
    <property type="match status" value="1"/>
</dbReference>
<dbReference type="AlphaFoldDB" id="Q97A22"/>
<accession>Q97A22</accession>
<dbReference type="Proteomes" id="UP000001017">
    <property type="component" value="Chromosome"/>
</dbReference>
<dbReference type="STRING" id="273116.gene:9381780"/>
<keyword evidence="3 5" id="KW-0067">ATP-binding</keyword>
<keyword evidence="6" id="KW-1185">Reference proteome</keyword>
<gene>
    <name evidence="5" type="ORF">TVG1009639</name>
</gene>
<reference evidence="5 6" key="2">
    <citation type="journal article" date="2000" name="Proc. Natl. Acad. Sci. U.S.A.">
        <title>Archaeal adaptation to higher temperatures revealed by genomic sequence of Thermoplasma volcanium.</title>
        <authorList>
            <person name="Kawashima T."/>
            <person name="Amano N."/>
            <person name="Koike H."/>
            <person name="Makino S."/>
            <person name="Higuchi S."/>
            <person name="Kawashima-Ohya Y."/>
            <person name="Watanabe K."/>
            <person name="Yamazaki M."/>
            <person name="Kanehori K."/>
            <person name="Kawamoto T."/>
            <person name="Nunoshiba T."/>
            <person name="Yamamoto Y."/>
            <person name="Aramaki H."/>
            <person name="Makino K."/>
            <person name="Suzuki M."/>
        </authorList>
    </citation>
    <scope>NUCLEOTIDE SEQUENCE [LARGE SCALE GENOMIC DNA]</scope>
    <source>
        <strain evidence="6">ATCC 51530 / DSM 4299 / JCM 9571 / NBRC 15438 / GSS1</strain>
    </source>
</reference>
<dbReference type="InterPro" id="IPR027417">
    <property type="entry name" value="P-loop_NTPase"/>
</dbReference>
<dbReference type="InterPro" id="IPR051782">
    <property type="entry name" value="ABC_Transporter_VariousFunc"/>
</dbReference>